<dbReference type="EMBL" id="CACVAP010000053">
    <property type="protein sequence ID" value="CAA6808118.1"/>
    <property type="molecule type" value="Genomic_DNA"/>
</dbReference>
<evidence type="ECO:0000256" key="1">
    <source>
        <dbReference type="SAM" id="Phobius"/>
    </source>
</evidence>
<feature type="transmembrane region" description="Helical" evidence="1">
    <location>
        <begin position="110"/>
        <end position="132"/>
    </location>
</feature>
<feature type="transmembrane region" description="Helical" evidence="1">
    <location>
        <begin position="37"/>
        <end position="70"/>
    </location>
</feature>
<feature type="transmembrane region" description="Helical" evidence="1">
    <location>
        <begin position="144"/>
        <end position="165"/>
    </location>
</feature>
<evidence type="ECO:0000313" key="2">
    <source>
        <dbReference type="EMBL" id="CAA6808118.1"/>
    </source>
</evidence>
<feature type="transmembrane region" description="Helical" evidence="1">
    <location>
        <begin position="210"/>
        <end position="234"/>
    </location>
</feature>
<reference evidence="2" key="1">
    <citation type="submission" date="2020-01" db="EMBL/GenBank/DDBJ databases">
        <authorList>
            <person name="Meier V. D."/>
            <person name="Meier V D."/>
        </authorList>
    </citation>
    <scope>NUCLEOTIDE SEQUENCE</scope>
    <source>
        <strain evidence="2">HLG_WM_MAG_06</strain>
    </source>
</reference>
<keyword evidence="1" id="KW-0472">Membrane</keyword>
<keyword evidence="1" id="KW-0812">Transmembrane</keyword>
<protein>
    <recommendedName>
        <fullName evidence="3">DUF4013 domain-containing protein</fullName>
    </recommendedName>
</protein>
<sequence>MQEDNTRLIDEALASEPTKNTFRLGWEFITLNKQFTFIAIGIFTLLNLFGAIPVVSFVFAVFAAVFGVVVQMHAGRTFYGTDNIETYVDEIKKSNIKEVLSRYGQTALGVYLGWLSFLVMIFLFLGFFAATTGMVKEGMSENDVIMALAGLGVPLLVLALVFSYVQPLVHSNIVLANSFQEGFKSVFTVFTKDVWSSALQKSYFSYVSKVGLLGIALLFVVVLAVGLLITVPVIGVFASIFIFVIMYVFMVFMSITSMMARRIVEE</sequence>
<keyword evidence="1" id="KW-1133">Transmembrane helix</keyword>
<proteinExistence type="predicted"/>
<gene>
    <name evidence="2" type="ORF">HELGO_WM4510</name>
</gene>
<evidence type="ECO:0008006" key="3">
    <source>
        <dbReference type="Google" id="ProtNLM"/>
    </source>
</evidence>
<feature type="transmembrane region" description="Helical" evidence="1">
    <location>
        <begin position="240"/>
        <end position="260"/>
    </location>
</feature>
<organism evidence="2">
    <name type="scientific">uncultured Sulfurovum sp</name>
    <dbReference type="NCBI Taxonomy" id="269237"/>
    <lineage>
        <taxon>Bacteria</taxon>
        <taxon>Pseudomonadati</taxon>
        <taxon>Campylobacterota</taxon>
        <taxon>Epsilonproteobacteria</taxon>
        <taxon>Campylobacterales</taxon>
        <taxon>Sulfurovaceae</taxon>
        <taxon>Sulfurovum</taxon>
        <taxon>environmental samples</taxon>
    </lineage>
</organism>
<accession>A0A6S6SY32</accession>
<dbReference type="AlphaFoldDB" id="A0A6S6SY32"/>
<name>A0A6S6SY32_9BACT</name>